<proteinExistence type="predicted"/>
<organism evidence="1 2">
    <name type="scientific">Roseicella frigidaeris</name>
    <dbReference type="NCBI Taxonomy" id="2230885"/>
    <lineage>
        <taxon>Bacteria</taxon>
        <taxon>Pseudomonadati</taxon>
        <taxon>Pseudomonadota</taxon>
        <taxon>Alphaproteobacteria</taxon>
        <taxon>Acetobacterales</taxon>
        <taxon>Roseomonadaceae</taxon>
        <taxon>Roseicella</taxon>
    </lineage>
</organism>
<gene>
    <name evidence="1" type="ORF">DOO78_23465</name>
</gene>
<reference evidence="2" key="1">
    <citation type="submission" date="2018-06" db="EMBL/GenBank/DDBJ databases">
        <authorList>
            <person name="Khan S.A."/>
        </authorList>
    </citation>
    <scope>NUCLEOTIDE SEQUENCE [LARGE SCALE GENOMIC DNA]</scope>
    <source>
        <strain evidence="2">DB-1506</strain>
    </source>
</reference>
<dbReference type="Proteomes" id="UP000249065">
    <property type="component" value="Unassembled WGS sequence"/>
</dbReference>
<comment type="caution">
    <text evidence="1">The sequence shown here is derived from an EMBL/GenBank/DDBJ whole genome shotgun (WGS) entry which is preliminary data.</text>
</comment>
<evidence type="ECO:0000313" key="2">
    <source>
        <dbReference type="Proteomes" id="UP000249065"/>
    </source>
</evidence>
<sequence>MAYKRTGKPAGRPKKADLPLVSIEINPDGPPRYSRNVPAWWIAMAHHEARMVVEGQFRHGALRELGRQFGAERGGGKSPAAITKVRADWRYAAERDRQIALLQKLAEQDAQDPNRDREARAALRRKLAAVYARLFEK</sequence>
<name>A0A327LYC6_9PROT</name>
<accession>A0A327LYC6</accession>
<evidence type="ECO:0000313" key="1">
    <source>
        <dbReference type="EMBL" id="RAI55911.1"/>
    </source>
</evidence>
<keyword evidence="2" id="KW-1185">Reference proteome</keyword>
<dbReference type="AlphaFoldDB" id="A0A327LYC6"/>
<dbReference type="RefSeq" id="WP_111472323.1">
    <property type="nucleotide sequence ID" value="NZ_QLIX01000030.1"/>
</dbReference>
<protein>
    <submittedName>
        <fullName evidence="1">Uncharacterized protein</fullName>
    </submittedName>
</protein>
<dbReference type="EMBL" id="QLIX01000030">
    <property type="protein sequence ID" value="RAI55911.1"/>
    <property type="molecule type" value="Genomic_DNA"/>
</dbReference>